<name>E8ZKL2_MYCHL</name>
<dbReference type="Proteomes" id="UP000008637">
    <property type="component" value="Chromosome"/>
</dbReference>
<reference evidence="2 3" key="1">
    <citation type="journal article" date="2011" name="J. Bacteriol.">
        <title>Complete genome sequence of Mycoplasma haemofelis, a hemotropic mycoplasma.</title>
        <authorList>
            <person name="Barker E.N."/>
            <person name="Helps C.R."/>
            <person name="Peters I.R."/>
            <person name="Darby A.C."/>
            <person name="Radford A.D."/>
            <person name="Tasker S."/>
        </authorList>
    </citation>
    <scope>NUCLEOTIDE SEQUENCE [LARGE SCALE GENOMIC DNA]</scope>
    <source>
        <strain evidence="2 3">Langford 1</strain>
    </source>
</reference>
<keyword evidence="1" id="KW-1133">Transmembrane helix</keyword>
<dbReference type="HOGENOM" id="CLU_143461_0_0_14"/>
<accession>E8ZKL2</accession>
<sequence length="123" mass="13547">MYIKAKMGIVGVLASLVSGLTGTYFYFTQETDIDRVRSLNLSRATKKGRCKVRINGDQGRVVGGSDLDYNEFYKGHGDKGAVFATSCLKKLTEVDREKEDVVVSVKKGVDGSYTLENVIIQTQ</sequence>
<keyword evidence="1" id="KW-0812">Transmembrane</keyword>
<evidence type="ECO:0000256" key="1">
    <source>
        <dbReference type="SAM" id="Phobius"/>
    </source>
</evidence>
<keyword evidence="3" id="KW-1185">Reference proteome</keyword>
<feature type="transmembrane region" description="Helical" evidence="1">
    <location>
        <begin position="7"/>
        <end position="27"/>
    </location>
</feature>
<keyword evidence="1" id="KW-0472">Membrane</keyword>
<evidence type="ECO:0000313" key="2">
    <source>
        <dbReference type="EMBL" id="CBY92178.1"/>
    </source>
</evidence>
<protein>
    <submittedName>
        <fullName evidence="2">Uncharacterized protein</fullName>
    </submittedName>
</protein>
<gene>
    <name evidence="2" type="ordered locus">HF1_01700</name>
</gene>
<evidence type="ECO:0000313" key="3">
    <source>
        <dbReference type="Proteomes" id="UP000008637"/>
    </source>
</evidence>
<proteinExistence type="predicted"/>
<organism evidence="2 3">
    <name type="scientific">Mycoplasma haemofelis (strain Langford 1)</name>
    <name type="common">Haemobartonella felis</name>
    <dbReference type="NCBI Taxonomy" id="941640"/>
    <lineage>
        <taxon>Bacteria</taxon>
        <taxon>Bacillati</taxon>
        <taxon>Mycoplasmatota</taxon>
        <taxon>Mollicutes</taxon>
        <taxon>Mycoplasmataceae</taxon>
        <taxon>Mycoplasma</taxon>
    </lineage>
</organism>
<dbReference type="EMBL" id="FR773153">
    <property type="protein sequence ID" value="CBY92178.1"/>
    <property type="molecule type" value="Genomic_DNA"/>
</dbReference>
<dbReference type="AlphaFoldDB" id="E8ZKL2"/>
<dbReference type="KEGG" id="mha:HF1_01700"/>